<dbReference type="GO" id="GO:0032040">
    <property type="term" value="C:small-subunit processome"/>
    <property type="evidence" value="ECO:0007669"/>
    <property type="project" value="InterPro"/>
</dbReference>
<dbReference type="STRING" id="331657.A0A4U0VS13"/>
<dbReference type="Pfam" id="PF04192">
    <property type="entry name" value="Utp21"/>
    <property type="match status" value="1"/>
</dbReference>
<dbReference type="Pfam" id="PF25168">
    <property type="entry name" value="Beta-prop_WDR36-Utp21_2nd"/>
    <property type="match status" value="1"/>
</dbReference>
<evidence type="ECO:0000259" key="4">
    <source>
        <dbReference type="Pfam" id="PF04192"/>
    </source>
</evidence>
<feature type="domain" description="WDR36/Utp21 N-terminal" evidence="5">
    <location>
        <begin position="123"/>
        <end position="427"/>
    </location>
</feature>
<name>A0A4U0VS13_9PEZI</name>
<dbReference type="PANTHER" id="PTHR22840:SF12">
    <property type="entry name" value="WD REPEAT-CONTAINING PROTEIN 36"/>
    <property type="match status" value="1"/>
</dbReference>
<keyword evidence="7" id="KW-1185">Reference proteome</keyword>
<evidence type="ECO:0000259" key="5">
    <source>
        <dbReference type="Pfam" id="PF25171"/>
    </source>
</evidence>
<dbReference type="Pfam" id="PF25171">
    <property type="entry name" value="Beta-prop_WDR36-Utp21_1st"/>
    <property type="match status" value="1"/>
</dbReference>
<organism evidence="6 7">
    <name type="scientific">Cryomyces minteri</name>
    <dbReference type="NCBI Taxonomy" id="331657"/>
    <lineage>
        <taxon>Eukaryota</taxon>
        <taxon>Fungi</taxon>
        <taxon>Dikarya</taxon>
        <taxon>Ascomycota</taxon>
        <taxon>Pezizomycotina</taxon>
        <taxon>Dothideomycetes</taxon>
        <taxon>Dothideomycetes incertae sedis</taxon>
        <taxon>Cryomyces</taxon>
    </lineage>
</organism>
<dbReference type="InterPro" id="IPR015943">
    <property type="entry name" value="WD40/YVTN_repeat-like_dom_sf"/>
</dbReference>
<proteinExistence type="predicted"/>
<keyword evidence="2" id="KW-0677">Repeat</keyword>
<evidence type="ECO:0000313" key="7">
    <source>
        <dbReference type="Proteomes" id="UP000308768"/>
    </source>
</evidence>
<evidence type="ECO:0000256" key="2">
    <source>
        <dbReference type="ARBA" id="ARBA00022737"/>
    </source>
</evidence>
<feature type="domain" description="WDR36/Utp21 C-terminal" evidence="4">
    <location>
        <begin position="897"/>
        <end position="1083"/>
    </location>
</feature>
<dbReference type="AlphaFoldDB" id="A0A4U0VS13"/>
<evidence type="ECO:0000313" key="6">
    <source>
        <dbReference type="EMBL" id="TKA51415.1"/>
    </source>
</evidence>
<dbReference type="PROSITE" id="PS00678">
    <property type="entry name" value="WD_REPEATS_1"/>
    <property type="match status" value="1"/>
</dbReference>
<dbReference type="InterPro" id="IPR007319">
    <property type="entry name" value="WDR36/Utp21_C"/>
</dbReference>
<sequence length="1085" mass="116606">MLVARTSVFSCTPPLQERFVIGVLSASVEIIPCEAPRTSKRTELAACSVRPNYQRMPSAVIAIPAPNGPAAKRQKLSVDEEPSTITRKPRRPRIFAPFRTVGLVSPTAVPFTALALGKNTFQITTSVGRSLQTYDLRRGLNLVFITRPQTPEIITASVAWKDRVLAAWGGSKSGGARGVWIYKRGKKVEELEMPRALNENITQILVLGPWIVGCCSTRLEIWESATYEHYTTLQGGSASMLSGGICAMPTYLNKIFAGREDGSVEIWNVSSGKLIYTVLPAASDYGSVTALQPTPALSLLAIAYENGPLVIQNIRADKQVIRLGSTASRSAPITSISFRTDGLGAGDDGRKAGVMATSCAENGDVTFWDLNGGGRKMGVLRGAHNPPSSSHEGLSVAGGISKTEFLPGQAVLLTSGLDNSLKSWIFDETPFSPVPRILHARSGHAASVSTLEFLPTDADGADAGGKWLLSASKDRSLWGWSLRRDGQSAELSQGNIRKKAKRMGVLSGSITSMEGSISLEDLKAPTITCLAMSLNRDGGMGALPGSNTVWGGAGKGKSAKDAEASGSTGWESVVTGHEGDKFARTWFWGRKKAGRWAFETGDSTAVKSVAMSPCGTFALVGSAGGGIDMFNLQSGLHRQRFPARLTPAQARKLALEVRQGEDSIAIGSGNISRKFARGLGKHTAAVTGIAVDSLNKTVTSCGADGKVKFWEFATGTLEHEIDWSPATAISGLRYHRASDLMALSCDDGCIRVVDISTQRLIRELWAPTSTSATDFCFSNDGRWILAAFPNATIRIWDLPTGHLIDAIKLKSVCTALAFSNTGDYLATAQADSVGVDIWSNRTLFTHVPTRHISEQEIAEIDAPTASGEGGQGALDAAYEDEDEAIAETQALPTSSIEQLSDEIISLSLIPRSRWQNLLHLDLIRQRNKPKEPPKAPEKAPFFLPSSVQNRQRPAAETAKATNDNDLEAERSCVMRMDRLGSRSAFTTLLASASGSGTYGPFVAHLKSLPPAAADIELRSLASQDELVAFVKALTDRLRAKVDFELVQAWMAVFLRLHGDVVAADGHGELRDAVEEWREEQQREML</sequence>
<comment type="caution">
    <text evidence="6">The sequence shown here is derived from an EMBL/GenBank/DDBJ whole genome shotgun (WGS) entry which is preliminary data.</text>
</comment>
<dbReference type="GO" id="GO:0006364">
    <property type="term" value="P:rRNA processing"/>
    <property type="evidence" value="ECO:0007669"/>
    <property type="project" value="InterPro"/>
</dbReference>
<dbReference type="SUPFAM" id="SSF50978">
    <property type="entry name" value="WD40 repeat-like"/>
    <property type="match status" value="2"/>
</dbReference>
<dbReference type="InterPro" id="IPR001680">
    <property type="entry name" value="WD40_rpt"/>
</dbReference>
<dbReference type="GO" id="GO:0034388">
    <property type="term" value="C:Pwp2p-containing subcomplex of 90S preribosome"/>
    <property type="evidence" value="ECO:0007669"/>
    <property type="project" value="TreeGrafter"/>
</dbReference>
<feature type="repeat" description="WD" evidence="3">
    <location>
        <begin position="679"/>
        <end position="720"/>
    </location>
</feature>
<dbReference type="Proteomes" id="UP000308768">
    <property type="component" value="Unassembled WGS sequence"/>
</dbReference>
<dbReference type="EMBL" id="NAJN01002536">
    <property type="protein sequence ID" value="TKA51415.1"/>
    <property type="molecule type" value="Genomic_DNA"/>
</dbReference>
<dbReference type="InterPro" id="IPR059157">
    <property type="entry name" value="WDR36-Utp21_N"/>
</dbReference>
<dbReference type="OrthoDB" id="10250769at2759"/>
<dbReference type="PROSITE" id="PS50294">
    <property type="entry name" value="WD_REPEATS_REGION"/>
    <property type="match status" value="1"/>
</dbReference>
<feature type="non-terminal residue" evidence="6">
    <location>
        <position position="1085"/>
    </location>
</feature>
<dbReference type="InterPro" id="IPR036322">
    <property type="entry name" value="WD40_repeat_dom_sf"/>
</dbReference>
<dbReference type="InterPro" id="IPR019775">
    <property type="entry name" value="WD40_repeat_CS"/>
</dbReference>
<feature type="repeat" description="WD" evidence="3">
    <location>
        <begin position="255"/>
        <end position="277"/>
    </location>
</feature>
<evidence type="ECO:0000256" key="3">
    <source>
        <dbReference type="PROSITE-ProRule" id="PRU00221"/>
    </source>
</evidence>
<protein>
    <recommendedName>
        <fullName evidence="8">Small-subunit processome Utp21 domain-containing protein</fullName>
    </recommendedName>
</protein>
<gene>
    <name evidence="6" type="ORF">B0A49_12351</name>
</gene>
<accession>A0A4U0VS13</accession>
<evidence type="ECO:0000256" key="1">
    <source>
        <dbReference type="ARBA" id="ARBA00022574"/>
    </source>
</evidence>
<reference evidence="6 7" key="1">
    <citation type="submission" date="2017-03" db="EMBL/GenBank/DDBJ databases">
        <title>Genomes of endolithic fungi from Antarctica.</title>
        <authorList>
            <person name="Coleine C."/>
            <person name="Masonjones S."/>
            <person name="Stajich J.E."/>
        </authorList>
    </citation>
    <scope>NUCLEOTIDE SEQUENCE [LARGE SCALE GENOMIC DNA]</scope>
    <source>
        <strain evidence="6 7">CCFEE 5187</strain>
    </source>
</reference>
<dbReference type="Gene3D" id="2.130.10.10">
    <property type="entry name" value="YVTN repeat-like/Quinoprotein amine dehydrogenase"/>
    <property type="match status" value="2"/>
</dbReference>
<dbReference type="PANTHER" id="PTHR22840">
    <property type="entry name" value="WD REPEAT-CONTAINING PROTEIN 36"/>
    <property type="match status" value="1"/>
</dbReference>
<feature type="repeat" description="WD" evidence="3">
    <location>
        <begin position="777"/>
        <end position="806"/>
    </location>
</feature>
<dbReference type="SMART" id="SM00320">
    <property type="entry name" value="WD40"/>
    <property type="match status" value="8"/>
</dbReference>
<evidence type="ECO:0008006" key="8">
    <source>
        <dbReference type="Google" id="ProtNLM"/>
    </source>
</evidence>
<keyword evidence="1 3" id="KW-0853">WD repeat</keyword>
<dbReference type="PROSITE" id="PS50082">
    <property type="entry name" value="WD_REPEATS_2"/>
    <property type="match status" value="3"/>
</dbReference>